<reference evidence="1" key="2">
    <citation type="journal article" date="2023" name="Proc. Natl. Acad. Sci. U.S.A.">
        <title>A global phylogenomic analysis of the shiitake genus Lentinula.</title>
        <authorList>
            <person name="Sierra-Patev S."/>
            <person name="Min B."/>
            <person name="Naranjo-Ortiz M."/>
            <person name="Looney B."/>
            <person name="Konkel Z."/>
            <person name="Slot J.C."/>
            <person name="Sakamoto Y."/>
            <person name="Steenwyk J.L."/>
            <person name="Rokas A."/>
            <person name="Carro J."/>
            <person name="Camarero S."/>
            <person name="Ferreira P."/>
            <person name="Molpeceres G."/>
            <person name="Ruiz-Duenas F.J."/>
            <person name="Serrano A."/>
            <person name="Henrissat B."/>
            <person name="Drula E."/>
            <person name="Hughes K.W."/>
            <person name="Mata J.L."/>
            <person name="Ishikawa N.K."/>
            <person name="Vargas-Isla R."/>
            <person name="Ushijima S."/>
            <person name="Smith C.A."/>
            <person name="Donoghue J."/>
            <person name="Ahrendt S."/>
            <person name="Andreopoulos W."/>
            <person name="He G."/>
            <person name="LaButti K."/>
            <person name="Lipzen A."/>
            <person name="Ng V."/>
            <person name="Riley R."/>
            <person name="Sandor L."/>
            <person name="Barry K."/>
            <person name="Martinez A.T."/>
            <person name="Xiao Y."/>
            <person name="Gibbons J.G."/>
            <person name="Terashima K."/>
            <person name="Grigoriev I.V."/>
            <person name="Hibbett D."/>
        </authorList>
    </citation>
    <scope>NUCLEOTIDE SEQUENCE</scope>
    <source>
        <strain evidence="1">Sp2 HRB7682 ss15</strain>
    </source>
</reference>
<evidence type="ECO:0000313" key="1">
    <source>
        <dbReference type="EMBL" id="KAJ4478733.1"/>
    </source>
</evidence>
<dbReference type="AlphaFoldDB" id="A0A9W9ADV4"/>
<sequence length="234" mass="26526">MMDIDNGPISGDDLPEQRDKSPAVYKQHPLFYFEDANLFLKAQDSRFIYAVYKGMMAKFSETFEACFTFPQPQEKEEGTIFDNPILLPIDAAAFDVLCSFIFHLGWKSQSSRSTDELLILGRISQFLQYPDALKFGIAGLRFHSYDFNGEYSINMKIHKLLPEGKSNLSNCPQKKHCMKAFIKGWEVLGPAIGQTQGAICQVIERIEAFVNNTTGEQVKACIEQEHPEAHDVKD</sequence>
<name>A0A9W9ADV4_9AGAR</name>
<comment type="caution">
    <text evidence="1">The sequence shown here is derived from an EMBL/GenBank/DDBJ whole genome shotgun (WGS) entry which is preliminary data.</text>
</comment>
<reference evidence="1" key="1">
    <citation type="submission" date="2022-08" db="EMBL/GenBank/DDBJ databases">
        <authorList>
            <consortium name="DOE Joint Genome Institute"/>
            <person name="Min B."/>
            <person name="Riley R."/>
            <person name="Sierra-Patev S."/>
            <person name="Naranjo-Ortiz M."/>
            <person name="Looney B."/>
            <person name="Konkel Z."/>
            <person name="Slot J.C."/>
            <person name="Sakamoto Y."/>
            <person name="Steenwyk J.L."/>
            <person name="Rokas A."/>
            <person name="Carro J."/>
            <person name="Camarero S."/>
            <person name="Ferreira P."/>
            <person name="Molpeceres G."/>
            <person name="Ruiz-Duenas F.J."/>
            <person name="Serrano A."/>
            <person name="Henrissat B."/>
            <person name="Drula E."/>
            <person name="Hughes K.W."/>
            <person name="Mata J.L."/>
            <person name="Ishikawa N.K."/>
            <person name="Vargas-Isla R."/>
            <person name="Ushijima S."/>
            <person name="Smith C.A."/>
            <person name="Ahrendt S."/>
            <person name="Andreopoulos W."/>
            <person name="He G."/>
            <person name="Labutti K."/>
            <person name="Lipzen A."/>
            <person name="Ng V."/>
            <person name="Sandor L."/>
            <person name="Barry K."/>
            <person name="Martinez A.T."/>
            <person name="Xiao Y."/>
            <person name="Gibbons J.G."/>
            <person name="Terashima K."/>
            <person name="Hibbett D.S."/>
            <person name="Grigoriev I.V."/>
        </authorList>
    </citation>
    <scope>NUCLEOTIDE SEQUENCE</scope>
    <source>
        <strain evidence="1">Sp2 HRB7682 ss15</strain>
    </source>
</reference>
<evidence type="ECO:0008006" key="3">
    <source>
        <dbReference type="Google" id="ProtNLM"/>
    </source>
</evidence>
<proteinExistence type="predicted"/>
<accession>A0A9W9ADV4</accession>
<dbReference type="Proteomes" id="UP001150238">
    <property type="component" value="Unassembled WGS sequence"/>
</dbReference>
<dbReference type="EMBL" id="JANVFS010000017">
    <property type="protein sequence ID" value="KAJ4478733.1"/>
    <property type="molecule type" value="Genomic_DNA"/>
</dbReference>
<protein>
    <recommendedName>
        <fullName evidence="3">BTB domain-containing protein</fullName>
    </recommendedName>
</protein>
<gene>
    <name evidence="1" type="ORF">C8J55DRAFT_489541</name>
</gene>
<organism evidence="1 2">
    <name type="scientific">Lentinula lateritia</name>
    <dbReference type="NCBI Taxonomy" id="40482"/>
    <lineage>
        <taxon>Eukaryota</taxon>
        <taxon>Fungi</taxon>
        <taxon>Dikarya</taxon>
        <taxon>Basidiomycota</taxon>
        <taxon>Agaricomycotina</taxon>
        <taxon>Agaricomycetes</taxon>
        <taxon>Agaricomycetidae</taxon>
        <taxon>Agaricales</taxon>
        <taxon>Marasmiineae</taxon>
        <taxon>Omphalotaceae</taxon>
        <taxon>Lentinula</taxon>
    </lineage>
</organism>
<evidence type="ECO:0000313" key="2">
    <source>
        <dbReference type="Proteomes" id="UP001150238"/>
    </source>
</evidence>